<evidence type="ECO:0000313" key="2">
    <source>
        <dbReference type="EMBL" id="PIP33719.1"/>
    </source>
</evidence>
<feature type="transmembrane region" description="Helical" evidence="1">
    <location>
        <begin position="406"/>
        <end position="424"/>
    </location>
</feature>
<evidence type="ECO:0000256" key="1">
    <source>
        <dbReference type="SAM" id="Phobius"/>
    </source>
</evidence>
<dbReference type="NCBIfam" id="NF008712">
    <property type="entry name" value="PRK11715.1-1"/>
    <property type="match status" value="1"/>
</dbReference>
<evidence type="ECO:0000313" key="3">
    <source>
        <dbReference type="Proteomes" id="UP000230729"/>
    </source>
</evidence>
<gene>
    <name evidence="2" type="ORF">COX22_02855</name>
</gene>
<dbReference type="AlphaFoldDB" id="A0A2G9ZKL7"/>
<comment type="caution">
    <text evidence="2">The sequence shown here is derived from an EMBL/GenBank/DDBJ whole genome shotgun (WGS) entry which is preliminary data.</text>
</comment>
<dbReference type="PIRSF" id="PIRSF004548">
    <property type="entry name" value="CreD"/>
    <property type="match status" value="1"/>
</dbReference>
<dbReference type="InterPro" id="IPR010364">
    <property type="entry name" value="Uncharacterised_IM_CreD"/>
</dbReference>
<keyword evidence="1" id="KW-0472">Membrane</keyword>
<proteinExistence type="predicted"/>
<organism evidence="2 3">
    <name type="scientific">Candidatus Falkowbacteria bacterium CG23_combo_of_CG06-09_8_20_14_all_49_15</name>
    <dbReference type="NCBI Taxonomy" id="1974572"/>
    <lineage>
        <taxon>Bacteria</taxon>
        <taxon>Candidatus Falkowiibacteriota</taxon>
    </lineage>
</organism>
<sequence length="447" mass="49282">MIPTGLIAVLVNERQDRQAEAVREISDKWALEQTLAGPILVVPYKALRETLENGAKKTEEVVQYGYFLPETVAIEGLVEPERRQRGIYEAVIYTAKLKISGEFNAPDFAPWGIKPEMVMGDKARIALGIPDVRGIKEEITFDWNGQKLKLGPGTGEGAVIPTGASAQVKLGQAGQNGRYAYSAQIVLNGSRNLSFSPLGRTSTVALSSGWPSPSFQGAFLPEERTVAATGFSARWKVLELNRSFPQSWLGDLPVLAGPPVMEPVNYEKPRTAAMGSLSGYDFGVSLLVPADEYQKTTRTLKYSILVLALTFLILFFFEAFYRKQVHSLQYILIGLALSLFYVLVLSIAEYLGFNPAYLIAAAATIALITLYTKAVFRAWRPALTEALILVFIFGFIFVILQLEDYALLTGSVGLFAILAAVMYISRNIDWYGLNGSRPEDRKNILDN</sequence>
<feature type="transmembrane region" description="Helical" evidence="1">
    <location>
        <begin position="302"/>
        <end position="321"/>
    </location>
</feature>
<feature type="transmembrane region" description="Helical" evidence="1">
    <location>
        <begin position="383"/>
        <end position="400"/>
    </location>
</feature>
<dbReference type="Proteomes" id="UP000230729">
    <property type="component" value="Unassembled WGS sequence"/>
</dbReference>
<keyword evidence="1" id="KW-1133">Transmembrane helix</keyword>
<dbReference type="EMBL" id="PCSD01000068">
    <property type="protein sequence ID" value="PIP33719.1"/>
    <property type="molecule type" value="Genomic_DNA"/>
</dbReference>
<dbReference type="Pfam" id="PF06123">
    <property type="entry name" value="CreD"/>
    <property type="match status" value="1"/>
</dbReference>
<feature type="transmembrane region" description="Helical" evidence="1">
    <location>
        <begin position="328"/>
        <end position="348"/>
    </location>
</feature>
<dbReference type="PANTHER" id="PTHR30092">
    <property type="entry name" value="INNER MEMBRANE PROTEIN CRED"/>
    <property type="match status" value="1"/>
</dbReference>
<feature type="transmembrane region" description="Helical" evidence="1">
    <location>
        <begin position="354"/>
        <end position="371"/>
    </location>
</feature>
<keyword evidence="1" id="KW-0812">Transmembrane</keyword>
<reference evidence="2 3" key="1">
    <citation type="submission" date="2017-09" db="EMBL/GenBank/DDBJ databases">
        <title>Depth-based differentiation of microbial function through sediment-hosted aquifers and enrichment of novel symbionts in the deep terrestrial subsurface.</title>
        <authorList>
            <person name="Probst A.J."/>
            <person name="Ladd B."/>
            <person name="Jarett J.K."/>
            <person name="Geller-Mcgrath D.E."/>
            <person name="Sieber C.M."/>
            <person name="Emerson J.B."/>
            <person name="Anantharaman K."/>
            <person name="Thomas B.C."/>
            <person name="Malmstrom R."/>
            <person name="Stieglmeier M."/>
            <person name="Klingl A."/>
            <person name="Woyke T."/>
            <person name="Ryan C.M."/>
            <person name="Banfield J.F."/>
        </authorList>
    </citation>
    <scope>NUCLEOTIDE SEQUENCE [LARGE SCALE GENOMIC DNA]</scope>
    <source>
        <strain evidence="2">CG23_combo_of_CG06-09_8_20_14_all_49_15</strain>
    </source>
</reference>
<accession>A0A2G9ZKL7</accession>
<name>A0A2G9ZKL7_9BACT</name>
<dbReference type="GO" id="GO:0005886">
    <property type="term" value="C:plasma membrane"/>
    <property type="evidence" value="ECO:0007669"/>
    <property type="project" value="TreeGrafter"/>
</dbReference>
<dbReference type="PANTHER" id="PTHR30092:SF0">
    <property type="entry name" value="INNER MEMBRANE PROTEIN CRED"/>
    <property type="match status" value="1"/>
</dbReference>
<protein>
    <submittedName>
        <fullName evidence="2">Cell envelope integrity protein CreD</fullName>
    </submittedName>
</protein>